<proteinExistence type="predicted"/>
<dbReference type="PROSITE" id="PS51296">
    <property type="entry name" value="RIESKE"/>
    <property type="match status" value="1"/>
</dbReference>
<dbReference type="InterPro" id="IPR001663">
    <property type="entry name" value="Rng_hydr_dOase-A"/>
</dbReference>
<dbReference type="PANTHER" id="PTHR43756">
    <property type="entry name" value="CHOLINE MONOOXYGENASE, CHLOROPLASTIC"/>
    <property type="match status" value="1"/>
</dbReference>
<evidence type="ECO:0000256" key="6">
    <source>
        <dbReference type="ARBA" id="ARBA00023014"/>
    </source>
</evidence>
<accession>A0A381YAT2</accession>
<evidence type="ECO:0000256" key="5">
    <source>
        <dbReference type="ARBA" id="ARBA00023004"/>
    </source>
</evidence>
<dbReference type="GO" id="GO:0051537">
    <property type="term" value="F:2 iron, 2 sulfur cluster binding"/>
    <property type="evidence" value="ECO:0007669"/>
    <property type="project" value="UniProtKB-KW"/>
</dbReference>
<dbReference type="CDD" id="cd03469">
    <property type="entry name" value="Rieske_RO_Alpha_N"/>
    <property type="match status" value="1"/>
</dbReference>
<keyword evidence="4" id="KW-0560">Oxidoreductase</keyword>
<dbReference type="Pfam" id="PF00848">
    <property type="entry name" value="Ring_hydroxyl_A"/>
    <property type="match status" value="1"/>
</dbReference>
<dbReference type="PRINTS" id="PR00090">
    <property type="entry name" value="RNGDIOXGNASE"/>
</dbReference>
<dbReference type="SUPFAM" id="SSF55961">
    <property type="entry name" value="Bet v1-like"/>
    <property type="match status" value="1"/>
</dbReference>
<dbReference type="Pfam" id="PF00355">
    <property type="entry name" value="Rieske"/>
    <property type="match status" value="1"/>
</dbReference>
<sequence>MSVNIDNLLTDDVLKGLRNPVLDDARGLPAAIYTSEEFFAAEQESLFPSTWMGIAFDSQVPEPGDAIPLTVLGLPMILSRDSSGQIHVLHNVCRHRATIVLEKPCSGQQNFKCPYHGWAYDLDGKLIATPFWDGTPKSDRKPVKACDNGLVQVRSGVWNHIVFVNLDGKAPELKDYLGPMDKELEHYDFDCLEMEHTASWEFRANWKLVMENWEVYHHVWVHEGIFDRMSDEVDLDTGEPYTTMTAKTNTMMLTATGKRPMRADAGLDNGLPPLPTKWDPERPTSTANAILPNVTATIGRSAFAPAIYTPIGPGLTHVNMAWFFAPGVVGNSDHIKGREAVLERWLGKNRTLNERTGIRSQDHRCMELQQLARSSPIADDVKFSTTWEENVRYFQDWVVRQMGW</sequence>
<dbReference type="GO" id="GO:0005506">
    <property type="term" value="F:iron ion binding"/>
    <property type="evidence" value="ECO:0007669"/>
    <property type="project" value="InterPro"/>
</dbReference>
<name>A0A381YAT2_9ZZZZ</name>
<keyword evidence="5" id="KW-0408">Iron</keyword>
<evidence type="ECO:0000256" key="1">
    <source>
        <dbReference type="ARBA" id="ARBA00001962"/>
    </source>
</evidence>
<feature type="domain" description="Rieske" evidence="7">
    <location>
        <begin position="51"/>
        <end position="164"/>
    </location>
</feature>
<reference evidence="8" key="1">
    <citation type="submission" date="2018-05" db="EMBL/GenBank/DDBJ databases">
        <authorList>
            <person name="Lanie J.A."/>
            <person name="Ng W.-L."/>
            <person name="Kazmierczak K.M."/>
            <person name="Andrzejewski T.M."/>
            <person name="Davidsen T.M."/>
            <person name="Wayne K.J."/>
            <person name="Tettelin H."/>
            <person name="Glass J.I."/>
            <person name="Rusch D."/>
            <person name="Podicherti R."/>
            <person name="Tsui H.-C.T."/>
            <person name="Winkler M.E."/>
        </authorList>
    </citation>
    <scope>NUCLEOTIDE SEQUENCE</scope>
</reference>
<dbReference type="InterPro" id="IPR017941">
    <property type="entry name" value="Rieske_2Fe-2S"/>
</dbReference>
<evidence type="ECO:0000259" key="7">
    <source>
        <dbReference type="PROSITE" id="PS51296"/>
    </source>
</evidence>
<dbReference type="PANTHER" id="PTHR43756:SF5">
    <property type="entry name" value="CHOLINE MONOOXYGENASE, CHLOROPLASTIC"/>
    <property type="match status" value="1"/>
</dbReference>
<dbReference type="GO" id="GO:0016491">
    <property type="term" value="F:oxidoreductase activity"/>
    <property type="evidence" value="ECO:0007669"/>
    <property type="project" value="UniProtKB-KW"/>
</dbReference>
<protein>
    <recommendedName>
        <fullName evidence="7">Rieske domain-containing protein</fullName>
    </recommendedName>
</protein>
<keyword evidence="2" id="KW-0001">2Fe-2S</keyword>
<dbReference type="AlphaFoldDB" id="A0A381YAT2"/>
<dbReference type="Gene3D" id="3.90.380.10">
    <property type="entry name" value="Naphthalene 1,2-dioxygenase Alpha Subunit, Chain A, domain 1"/>
    <property type="match status" value="1"/>
</dbReference>
<dbReference type="EMBL" id="UINC01017761">
    <property type="protein sequence ID" value="SVA74000.1"/>
    <property type="molecule type" value="Genomic_DNA"/>
</dbReference>
<dbReference type="Gene3D" id="2.102.10.10">
    <property type="entry name" value="Rieske [2Fe-2S] iron-sulphur domain"/>
    <property type="match status" value="1"/>
</dbReference>
<dbReference type="SUPFAM" id="SSF50022">
    <property type="entry name" value="ISP domain"/>
    <property type="match status" value="1"/>
</dbReference>
<comment type="cofactor">
    <cofactor evidence="1">
        <name>Fe cation</name>
        <dbReference type="ChEBI" id="CHEBI:24875"/>
    </cofactor>
</comment>
<dbReference type="InterPro" id="IPR015879">
    <property type="entry name" value="Ring_hydroxy_dOase_asu_C_dom"/>
</dbReference>
<keyword evidence="6" id="KW-0411">Iron-sulfur</keyword>
<evidence type="ECO:0000256" key="4">
    <source>
        <dbReference type="ARBA" id="ARBA00023002"/>
    </source>
</evidence>
<evidence type="ECO:0000313" key="8">
    <source>
        <dbReference type="EMBL" id="SVA74000.1"/>
    </source>
</evidence>
<gene>
    <name evidence="8" type="ORF">METZ01_LOCUS126854</name>
</gene>
<keyword evidence="3" id="KW-0479">Metal-binding</keyword>
<dbReference type="InterPro" id="IPR036922">
    <property type="entry name" value="Rieske_2Fe-2S_sf"/>
</dbReference>
<dbReference type="CDD" id="cd00680">
    <property type="entry name" value="RHO_alpha_C"/>
    <property type="match status" value="1"/>
</dbReference>
<evidence type="ECO:0000256" key="3">
    <source>
        <dbReference type="ARBA" id="ARBA00022723"/>
    </source>
</evidence>
<evidence type="ECO:0000256" key="2">
    <source>
        <dbReference type="ARBA" id="ARBA00022714"/>
    </source>
</evidence>
<organism evidence="8">
    <name type="scientific">marine metagenome</name>
    <dbReference type="NCBI Taxonomy" id="408172"/>
    <lineage>
        <taxon>unclassified sequences</taxon>
        <taxon>metagenomes</taxon>
        <taxon>ecological metagenomes</taxon>
    </lineage>
</organism>